<feature type="compositionally biased region" description="Low complexity" evidence="5">
    <location>
        <begin position="273"/>
        <end position="290"/>
    </location>
</feature>
<proteinExistence type="predicted"/>
<dbReference type="InterPro" id="IPR055285">
    <property type="entry name" value="ANKRD13_C"/>
</dbReference>
<evidence type="ECO:0000256" key="4">
    <source>
        <dbReference type="ARBA" id="ARBA00023136"/>
    </source>
</evidence>
<name>A0A2A4IYY2_HELVI</name>
<sequence>MPILDLMAAISSPHFAKLKDFVQMQLPAGFPVKIEIPLFHVLNARITFGNIFATECPVPYIECIQEGDRLSCVVDDQCFAIGRSYRDAAGPDDRLSCGVDDEEGLLQYAIQQSLMETGTQDDQVDVWEALRGARPVSPAPPRMRTDDTHLLAHEERQLQRAIEASLAAVSLSPDSAERADRAEPRPASAESADADADLRAALAASAREQAAMEMQMQAEQRALDEALRLSLLDKAIEASLAAVSLSPDSAERADRAEPRPASAESADADADLRAALAASAREQAAMEMQMQAEQRALDEALRLSLLDK</sequence>
<organism evidence="7">
    <name type="scientific">Heliothis virescens</name>
    <name type="common">Tobacco budworm moth</name>
    <dbReference type="NCBI Taxonomy" id="7102"/>
    <lineage>
        <taxon>Eukaryota</taxon>
        <taxon>Metazoa</taxon>
        <taxon>Ecdysozoa</taxon>
        <taxon>Arthropoda</taxon>
        <taxon>Hexapoda</taxon>
        <taxon>Insecta</taxon>
        <taxon>Pterygota</taxon>
        <taxon>Neoptera</taxon>
        <taxon>Endopterygota</taxon>
        <taxon>Lepidoptera</taxon>
        <taxon>Glossata</taxon>
        <taxon>Ditrysia</taxon>
        <taxon>Noctuoidea</taxon>
        <taxon>Noctuidae</taxon>
        <taxon>Heliothinae</taxon>
        <taxon>Heliothis</taxon>
    </lineage>
</organism>
<dbReference type="Pfam" id="PF11904">
    <property type="entry name" value="ANKRD13_C"/>
    <property type="match status" value="1"/>
</dbReference>
<dbReference type="GO" id="GO:0005737">
    <property type="term" value="C:cytoplasm"/>
    <property type="evidence" value="ECO:0007669"/>
    <property type="project" value="TreeGrafter"/>
</dbReference>
<keyword evidence="4" id="KW-0472">Membrane</keyword>
<feature type="compositionally biased region" description="Basic and acidic residues" evidence="5">
    <location>
        <begin position="175"/>
        <end position="184"/>
    </location>
</feature>
<gene>
    <name evidence="7" type="ORF">B5V51_10593</name>
</gene>
<dbReference type="STRING" id="7102.A0A2A4IYY2"/>
<dbReference type="InterPro" id="IPR021832">
    <property type="entry name" value="ANKRD13"/>
</dbReference>
<evidence type="ECO:0000256" key="3">
    <source>
        <dbReference type="ARBA" id="ARBA00022737"/>
    </source>
</evidence>
<feature type="compositionally biased region" description="Basic and acidic residues" evidence="5">
    <location>
        <begin position="249"/>
        <end position="258"/>
    </location>
</feature>
<evidence type="ECO:0000313" key="7">
    <source>
        <dbReference type="EMBL" id="PCG64474.1"/>
    </source>
</evidence>
<feature type="domain" description="Ankyrin repeat" evidence="6">
    <location>
        <begin position="1"/>
        <end position="85"/>
    </location>
</feature>
<dbReference type="SMART" id="SM00726">
    <property type="entry name" value="UIM"/>
    <property type="match status" value="4"/>
</dbReference>
<keyword evidence="3" id="KW-0677">Repeat</keyword>
<dbReference type="EMBL" id="NWSH01005054">
    <property type="protein sequence ID" value="PCG64474.1"/>
    <property type="molecule type" value="Genomic_DNA"/>
</dbReference>
<dbReference type="PANTHER" id="PTHR12447:SF31">
    <property type="entry name" value="LD31969P"/>
    <property type="match status" value="1"/>
</dbReference>
<evidence type="ECO:0000259" key="6">
    <source>
        <dbReference type="Pfam" id="PF11904"/>
    </source>
</evidence>
<feature type="region of interest" description="Disordered" evidence="5">
    <location>
        <begin position="171"/>
        <end position="195"/>
    </location>
</feature>
<evidence type="ECO:0000256" key="2">
    <source>
        <dbReference type="ARBA" id="ARBA00022475"/>
    </source>
</evidence>
<dbReference type="PANTHER" id="PTHR12447">
    <property type="entry name" value="ANKYRIN REPEAT DOMAIN-CONTAINING PROTEIN 13"/>
    <property type="match status" value="1"/>
</dbReference>
<feature type="region of interest" description="Disordered" evidence="5">
    <location>
        <begin position="245"/>
        <end position="290"/>
    </location>
</feature>
<comment type="caution">
    <text evidence="7">The sequence shown here is derived from an EMBL/GenBank/DDBJ whole genome shotgun (WGS) entry which is preliminary data.</text>
</comment>
<evidence type="ECO:0000256" key="1">
    <source>
        <dbReference type="ARBA" id="ARBA00004236"/>
    </source>
</evidence>
<accession>A0A2A4IYY2</accession>
<protein>
    <recommendedName>
        <fullName evidence="6">Ankyrin repeat domain-containing protein</fullName>
    </recommendedName>
</protein>
<dbReference type="InterPro" id="IPR003903">
    <property type="entry name" value="UIM_dom"/>
</dbReference>
<dbReference type="AlphaFoldDB" id="A0A2A4IYY2"/>
<keyword evidence="2" id="KW-1003">Cell membrane</keyword>
<dbReference type="GO" id="GO:0005886">
    <property type="term" value="C:plasma membrane"/>
    <property type="evidence" value="ECO:0007669"/>
    <property type="project" value="UniProtKB-SubCell"/>
</dbReference>
<reference evidence="7" key="1">
    <citation type="submission" date="2017-09" db="EMBL/GenBank/DDBJ databases">
        <title>Contemporary evolution of a Lepidopteran species, Heliothis virescens, in response to modern agricultural practices.</title>
        <authorList>
            <person name="Fritz M.L."/>
            <person name="Deyonke A.M."/>
            <person name="Papanicolaou A."/>
            <person name="Micinski S."/>
            <person name="Westbrook J."/>
            <person name="Gould F."/>
        </authorList>
    </citation>
    <scope>NUCLEOTIDE SEQUENCE [LARGE SCALE GENOMIC DNA]</scope>
    <source>
        <strain evidence="7">HvINT-</strain>
        <tissue evidence="7">Whole body</tissue>
    </source>
</reference>
<dbReference type="Pfam" id="PF23625">
    <property type="entry name" value="UIM_2"/>
    <property type="match status" value="6"/>
</dbReference>
<evidence type="ECO:0000256" key="5">
    <source>
        <dbReference type="SAM" id="MobiDB-lite"/>
    </source>
</evidence>
<dbReference type="Gene3D" id="6.10.140.100">
    <property type="match status" value="1"/>
</dbReference>
<comment type="subcellular location">
    <subcellularLocation>
        <location evidence="1">Cell membrane</location>
    </subcellularLocation>
</comment>